<proteinExistence type="predicted"/>
<sequence>MKVCIVAEGCYPYVVGGVSGWINSLIQSFPNIEFILLTIIANRSSRGKFVYELPKNVTQVYEVYLEDCEWNNGKKRQKNRKHIRLSKKEYAEMLNMVLNRKTDWNILFDLFQRKNLSIDDLLMGPDFFQIARECYNRKYSGIIFSDFLWTLRSIYLPMFWVLKMNIPKADLYHCVATGYAGVLGSMAVHFHDSSLLISEHGIYTREREEELIKAEWVKGAYKNIWIEQFKKMSLLAYEKADIVTCLYARARLLQMELPG</sequence>
<dbReference type="GO" id="GO:0016740">
    <property type="term" value="F:transferase activity"/>
    <property type="evidence" value="ECO:0007669"/>
    <property type="project" value="UniProtKB-KW"/>
</dbReference>
<keyword evidence="2" id="KW-0808">Transferase</keyword>
<name>A0A8I0AIX7_9FIRM</name>
<dbReference type="Pfam" id="PF11997">
    <property type="entry name" value="DUF3492"/>
    <property type="match status" value="1"/>
</dbReference>
<dbReference type="EMBL" id="JACOOT010000017">
    <property type="protein sequence ID" value="MBC5650956.1"/>
    <property type="molecule type" value="Genomic_DNA"/>
</dbReference>
<organism evidence="2 3">
    <name type="scientific">Blautia segnis</name>
    <dbReference type="NCBI Taxonomy" id="2763030"/>
    <lineage>
        <taxon>Bacteria</taxon>
        <taxon>Bacillati</taxon>
        <taxon>Bacillota</taxon>
        <taxon>Clostridia</taxon>
        <taxon>Lachnospirales</taxon>
        <taxon>Lachnospiraceae</taxon>
        <taxon>Blautia</taxon>
    </lineage>
</organism>
<keyword evidence="3" id="KW-1185">Reference proteome</keyword>
<gene>
    <name evidence="2" type="primary">pelF</name>
    <name evidence="2" type="ORF">H8S54_07535</name>
</gene>
<evidence type="ECO:0000313" key="2">
    <source>
        <dbReference type="EMBL" id="MBC5650956.1"/>
    </source>
</evidence>
<dbReference type="InterPro" id="IPR022622">
    <property type="entry name" value="DUF3492"/>
</dbReference>
<protein>
    <submittedName>
        <fullName evidence="2">GT4 family glycosyltransferase PelF</fullName>
    </submittedName>
</protein>
<dbReference type="AlphaFoldDB" id="A0A8I0AIX7"/>
<dbReference type="InterPro" id="IPR047691">
    <property type="entry name" value="PelF-like"/>
</dbReference>
<comment type="caution">
    <text evidence="2">The sequence shown here is derived from an EMBL/GenBank/DDBJ whole genome shotgun (WGS) entry which is preliminary data.</text>
</comment>
<reference evidence="2 3" key="1">
    <citation type="submission" date="2020-08" db="EMBL/GenBank/DDBJ databases">
        <title>Genome public.</title>
        <authorList>
            <person name="Liu C."/>
            <person name="Sun Q."/>
        </authorList>
    </citation>
    <scope>NUCLEOTIDE SEQUENCE [LARGE SCALE GENOMIC DNA]</scope>
    <source>
        <strain evidence="2 3">BX17</strain>
    </source>
</reference>
<dbReference type="RefSeq" id="WP_117854633.1">
    <property type="nucleotide sequence ID" value="NZ_JACOOT010000017.1"/>
</dbReference>
<dbReference type="NCBIfam" id="NF038011">
    <property type="entry name" value="PelF"/>
    <property type="match status" value="1"/>
</dbReference>
<feature type="domain" description="DUF3492" evidence="1">
    <location>
        <begin position="1"/>
        <end position="256"/>
    </location>
</feature>
<dbReference type="Proteomes" id="UP000652847">
    <property type="component" value="Unassembled WGS sequence"/>
</dbReference>
<evidence type="ECO:0000313" key="3">
    <source>
        <dbReference type="Proteomes" id="UP000652847"/>
    </source>
</evidence>
<evidence type="ECO:0000259" key="1">
    <source>
        <dbReference type="Pfam" id="PF11997"/>
    </source>
</evidence>
<accession>A0A8I0AIX7</accession>